<dbReference type="SUPFAM" id="SSF55073">
    <property type="entry name" value="Nucleotide cyclase"/>
    <property type="match status" value="1"/>
</dbReference>
<evidence type="ECO:0000313" key="2">
    <source>
        <dbReference type="EMBL" id="RDH89785.1"/>
    </source>
</evidence>
<name>A0A370DVV1_9GAMM</name>
<dbReference type="InterPro" id="IPR029787">
    <property type="entry name" value="Nucleotide_cyclase"/>
</dbReference>
<evidence type="ECO:0008006" key="4">
    <source>
        <dbReference type="Google" id="ProtNLM"/>
    </source>
</evidence>
<comment type="caution">
    <text evidence="2">The sequence shown here is derived from an EMBL/GenBank/DDBJ whole genome shotgun (WGS) entry which is preliminary data.</text>
</comment>
<dbReference type="Proteomes" id="UP000255508">
    <property type="component" value="Unassembled WGS sequence"/>
</dbReference>
<sequence length="799" mass="91632">MGKRLKKLFHWQPGRAEFLSPLRKLTRPVLPLERFQIGIDNTHIDIFLSPKISATASELVRRIVNEDLARNNWGEEGPEASSKDFDAFRDTYSGLMEVVVERVHDRAAATEVIQLLHVSLLKLLLELPGQEIKRLRHQLQQDSSNFSPQLAGRSLELHERAVALAKLEPGVTYRTLRRLFKVVQRQESTSLRKMRKSVLGASWMVPKLALFNPLLHLPSLTSEEYFMNHYPLLCMDNGEQNFFALTNQIVCDLFEDYLPEWAVAADELSERNIPQGLRIKERDTGEGISCFLEGQRLLEQSLQDEEFMVPRTSWLDVPDNIERLIQPVGGHWLFGSMNKSPQPNAPWHDKNWPEFQQRLASELFRRCLRADITRRAVASYRAPRLYRQLEGRIPVKEVYQYLAGVIPKRKLVRRLSALPQSESSNDMVKALDMVSNHIRRMSTAKQQEYVVRYIRDFLGFRRDLKLAYFVSRAMARLTLLSSPEDIKLSKDNGSLYNYPLRTEVEPDEQKIQAHVIMKADLRGSTAITKQLLTKRLNPATHFSMNFFGPITKLLSDFGAQKVFVEGDALILTILEYEGASPQWMSVANSCGMARKILSVMDTQNTQNRMHNLPELELGLGIAFSDDAPAYLYDERRKIMISPAINQADRLSSCSAELKRNLQWARHKGHRVEVMTEPGQDSEAGRLLRYNVNGIELDSPAFFKLKSELALHKVRLRDREGDSHYYHVGRYLDRHGTTHWLVVREAPVLLWQGDVTAGPEPLGRHFFEVVTEPKLVARVKSKLSSKHKDSRNGRQTDSAG</sequence>
<gene>
    <name evidence="2" type="ORF">DIZ79_10950</name>
</gene>
<dbReference type="AlphaFoldDB" id="A0A370DVV1"/>
<protein>
    <recommendedName>
        <fullName evidence="4">Guanylate cyclase domain-containing protein</fullName>
    </recommendedName>
</protein>
<dbReference type="EMBL" id="QFXD01000197">
    <property type="protein sequence ID" value="RDH89785.1"/>
    <property type="molecule type" value="Genomic_DNA"/>
</dbReference>
<evidence type="ECO:0000313" key="3">
    <source>
        <dbReference type="Proteomes" id="UP000255508"/>
    </source>
</evidence>
<feature type="region of interest" description="Disordered" evidence="1">
    <location>
        <begin position="779"/>
        <end position="799"/>
    </location>
</feature>
<organism evidence="2 3">
    <name type="scientific">endosymbiont of Lamellibrachia luymesi</name>
    <dbReference type="NCBI Taxonomy" id="2200907"/>
    <lineage>
        <taxon>Bacteria</taxon>
        <taxon>Pseudomonadati</taxon>
        <taxon>Pseudomonadota</taxon>
        <taxon>Gammaproteobacteria</taxon>
        <taxon>sulfur-oxidizing symbionts</taxon>
    </lineage>
</organism>
<evidence type="ECO:0000256" key="1">
    <source>
        <dbReference type="SAM" id="MobiDB-lite"/>
    </source>
</evidence>
<dbReference type="Gene3D" id="3.30.70.1230">
    <property type="entry name" value="Nucleotide cyclase"/>
    <property type="match status" value="1"/>
</dbReference>
<reference evidence="2 3" key="1">
    <citation type="journal article" date="2018" name="ISME J.">
        <title>Endosymbiont genomes yield clues of tubeworm success.</title>
        <authorList>
            <person name="Li Y."/>
            <person name="Liles M.R."/>
            <person name="Halanych K.M."/>
        </authorList>
    </citation>
    <scope>NUCLEOTIDE SEQUENCE [LARGE SCALE GENOMIC DNA]</scope>
    <source>
        <strain evidence="2">A1422</strain>
    </source>
</reference>
<accession>A0A370DVV1</accession>
<proteinExistence type="predicted"/>